<gene>
    <name evidence="3" type="ORF">QCA50_017485</name>
</gene>
<dbReference type="EMBL" id="JASBNA010000059">
    <property type="protein sequence ID" value="KAK7679431.1"/>
    <property type="molecule type" value="Genomic_DNA"/>
</dbReference>
<comment type="caution">
    <text evidence="3">The sequence shown here is derived from an EMBL/GenBank/DDBJ whole genome shotgun (WGS) entry which is preliminary data.</text>
</comment>
<evidence type="ECO:0000313" key="3">
    <source>
        <dbReference type="EMBL" id="KAK7679431.1"/>
    </source>
</evidence>
<feature type="region of interest" description="Disordered" evidence="1">
    <location>
        <begin position="1"/>
        <end position="109"/>
    </location>
</feature>
<evidence type="ECO:0000256" key="1">
    <source>
        <dbReference type="SAM" id="MobiDB-lite"/>
    </source>
</evidence>
<dbReference type="Gene3D" id="3.80.10.10">
    <property type="entry name" value="Ribonuclease Inhibitor"/>
    <property type="match status" value="1"/>
</dbReference>
<dbReference type="Proteomes" id="UP001385951">
    <property type="component" value="Unassembled WGS sequence"/>
</dbReference>
<protein>
    <recommendedName>
        <fullName evidence="2">F-box domain-containing protein</fullName>
    </recommendedName>
</protein>
<feature type="compositionally biased region" description="Basic and acidic residues" evidence="1">
    <location>
        <begin position="99"/>
        <end position="109"/>
    </location>
</feature>
<dbReference type="SUPFAM" id="SSF52047">
    <property type="entry name" value="RNI-like"/>
    <property type="match status" value="1"/>
</dbReference>
<sequence>MPRVSTRNLNKPDVIPTRIQPKRACNRSADPIDPSSSPPSKRVRTETVIDNTEKKSIGRSKRNLPANKVISRHKQEHQPITKTRTKRKRPTLENDLGDDGSHPEDTEATKCRRLDRLVNKAPSPIPDTKLPSWHLPIELLYQIYDYLWDHEHMECYSTATLRSCALTCSRWRDAVRPYIFRFITLDTPEVIDRFSHQIRATPEIMPWVRKLRLAGRTLPYVGDRPFHRLDAVGDIDQWLYAFPTNLDTQFPCLRILELFNFAQISPRLEDREAYARWIPELTKLKSVTTLNILRCEMSANNLTALVRALPSLAKVDLVDVSFVHPNLAVLQEISTKDSDVEPTGDLTVNVVETVDKDKATMYPVFYPPPLLQSFRVENAHDDYGDFDFALMREWFRAELFAEHLRSLEVSGGVDSDSLRDLISALGNAPNLSYIQVPVGAHEYVLESGIDLSRLTNLTSIRLIGNDGEWGQEEEVNNIRQFLDQLNAPKLRTIAINSSFEKEEEIDMIASIDQSLADSKFDEVETVRIELNVLSMLDKRSSQWVRRKLEELLPLTAKRGILIVDFHGFDLQYLSSTSGVYKSFGTLAERVLIRNGGIP</sequence>
<feature type="domain" description="F-box" evidence="2">
    <location>
        <begin position="133"/>
        <end position="184"/>
    </location>
</feature>
<dbReference type="Pfam" id="PF12937">
    <property type="entry name" value="F-box-like"/>
    <property type="match status" value="1"/>
</dbReference>
<evidence type="ECO:0000259" key="2">
    <source>
        <dbReference type="Pfam" id="PF12937"/>
    </source>
</evidence>
<evidence type="ECO:0000313" key="4">
    <source>
        <dbReference type="Proteomes" id="UP001385951"/>
    </source>
</evidence>
<reference evidence="3 4" key="1">
    <citation type="submission" date="2022-09" db="EMBL/GenBank/DDBJ databases">
        <authorList>
            <person name="Palmer J.M."/>
        </authorList>
    </citation>
    <scope>NUCLEOTIDE SEQUENCE [LARGE SCALE GENOMIC DNA]</scope>
    <source>
        <strain evidence="3 4">DSM 7382</strain>
    </source>
</reference>
<organism evidence="3 4">
    <name type="scientific">Cerrena zonata</name>
    <dbReference type="NCBI Taxonomy" id="2478898"/>
    <lineage>
        <taxon>Eukaryota</taxon>
        <taxon>Fungi</taxon>
        <taxon>Dikarya</taxon>
        <taxon>Basidiomycota</taxon>
        <taxon>Agaricomycotina</taxon>
        <taxon>Agaricomycetes</taxon>
        <taxon>Polyporales</taxon>
        <taxon>Cerrenaceae</taxon>
        <taxon>Cerrena</taxon>
    </lineage>
</organism>
<proteinExistence type="predicted"/>
<keyword evidence="4" id="KW-1185">Reference proteome</keyword>
<dbReference type="AlphaFoldDB" id="A0AAW0FFQ6"/>
<feature type="compositionally biased region" description="Low complexity" evidence="1">
    <location>
        <begin position="31"/>
        <end position="40"/>
    </location>
</feature>
<dbReference type="InterPro" id="IPR001810">
    <property type="entry name" value="F-box_dom"/>
</dbReference>
<accession>A0AAW0FFQ6</accession>
<name>A0AAW0FFQ6_9APHY</name>
<dbReference type="InterPro" id="IPR032675">
    <property type="entry name" value="LRR_dom_sf"/>
</dbReference>
<feature type="compositionally biased region" description="Basic and acidic residues" evidence="1">
    <location>
        <begin position="43"/>
        <end position="56"/>
    </location>
</feature>